<evidence type="ECO:0000313" key="2">
    <source>
        <dbReference type="Proteomes" id="UP000529946"/>
    </source>
</evidence>
<reference evidence="1 2" key="1">
    <citation type="submission" date="2020-08" db="EMBL/GenBank/DDBJ databases">
        <title>Genomic Encyclopedia of Type Strains, Phase IV (KMG-IV): sequencing the most valuable type-strain genomes for metagenomic binning, comparative biology and taxonomic classification.</title>
        <authorList>
            <person name="Goeker M."/>
        </authorList>
    </citation>
    <scope>NUCLEOTIDE SEQUENCE [LARGE SCALE GENOMIC DNA]</scope>
    <source>
        <strain evidence="1 2">DSM 23960</strain>
    </source>
</reference>
<evidence type="ECO:0000313" key="1">
    <source>
        <dbReference type="EMBL" id="MBB4084017.1"/>
    </source>
</evidence>
<accession>A0A7W6NR91</accession>
<comment type="caution">
    <text evidence="1">The sequence shown here is derived from an EMBL/GenBank/DDBJ whole genome shotgun (WGS) entry which is preliminary data.</text>
</comment>
<dbReference type="Proteomes" id="UP000529946">
    <property type="component" value="Unassembled WGS sequence"/>
</dbReference>
<dbReference type="AlphaFoldDB" id="A0A7W6NR91"/>
<name>A0A7W6NR91_9CAUL</name>
<keyword evidence="2" id="KW-1185">Reference proteome</keyword>
<dbReference type="RefSeq" id="WP_183205145.1">
    <property type="nucleotide sequence ID" value="NZ_BAAAER010000003.1"/>
</dbReference>
<dbReference type="SUPFAM" id="SSF54637">
    <property type="entry name" value="Thioesterase/thiol ester dehydrase-isomerase"/>
    <property type="match status" value="1"/>
</dbReference>
<dbReference type="Gene3D" id="3.10.129.10">
    <property type="entry name" value="Hotdog Thioesterase"/>
    <property type="match status" value="1"/>
</dbReference>
<protein>
    <recommendedName>
        <fullName evidence="3">Thioesterase family protein</fullName>
    </recommendedName>
</protein>
<gene>
    <name evidence="1" type="ORF">GGR12_002905</name>
</gene>
<evidence type="ECO:0008006" key="3">
    <source>
        <dbReference type="Google" id="ProtNLM"/>
    </source>
</evidence>
<dbReference type="InterPro" id="IPR029069">
    <property type="entry name" value="HotDog_dom_sf"/>
</dbReference>
<dbReference type="EMBL" id="JACIDM010000003">
    <property type="protein sequence ID" value="MBB4084017.1"/>
    <property type="molecule type" value="Genomic_DNA"/>
</dbReference>
<proteinExistence type="predicted"/>
<organism evidence="1 2">
    <name type="scientific">Brevundimonas lenta</name>
    <dbReference type="NCBI Taxonomy" id="424796"/>
    <lineage>
        <taxon>Bacteria</taxon>
        <taxon>Pseudomonadati</taxon>
        <taxon>Pseudomonadota</taxon>
        <taxon>Alphaproteobacteria</taxon>
        <taxon>Caulobacterales</taxon>
        <taxon>Caulobacteraceae</taxon>
        <taxon>Brevundimonas</taxon>
    </lineage>
</organism>
<sequence>MAFDAIRLDRRFRGPPTSGNGGYVAGLLATTLGGSDVVVTLRKPPPLDADLQVEMGADAAALYFDDGVLIATAVREAIELTVPPPPPIEAVREAETRFTGFCNHIFPGCFVCGPEREPGDGLRLFTGPLNDGSDRVAACFIPHASLADDDGLLRPEFLWSALDCPGYFAVSATAGLAVLGRLGCTLHSRPPVGRALIVTGWPIASDGRKHTVGTALHDTGGELIAAGLATWVSLQQEVSPAS</sequence>